<gene>
    <name evidence="1" type="ORF">C2845_PM17G07110</name>
</gene>
<accession>A0A3L6Q6M3</accession>
<dbReference type="Proteomes" id="UP000275267">
    <property type="component" value="Unassembled WGS sequence"/>
</dbReference>
<comment type="caution">
    <text evidence="1">The sequence shown here is derived from an EMBL/GenBank/DDBJ whole genome shotgun (WGS) entry which is preliminary data.</text>
</comment>
<protein>
    <submittedName>
        <fullName evidence="1">Retrotransposon protein, putative, Ty3-gypsy subclass</fullName>
    </submittedName>
</protein>
<name>A0A3L6Q6M3_PANMI</name>
<dbReference type="AlphaFoldDB" id="A0A3L6Q6M3"/>
<organism evidence="1 2">
    <name type="scientific">Panicum miliaceum</name>
    <name type="common">Proso millet</name>
    <name type="synonym">Broomcorn millet</name>
    <dbReference type="NCBI Taxonomy" id="4540"/>
    <lineage>
        <taxon>Eukaryota</taxon>
        <taxon>Viridiplantae</taxon>
        <taxon>Streptophyta</taxon>
        <taxon>Embryophyta</taxon>
        <taxon>Tracheophyta</taxon>
        <taxon>Spermatophyta</taxon>
        <taxon>Magnoliopsida</taxon>
        <taxon>Liliopsida</taxon>
        <taxon>Poales</taxon>
        <taxon>Poaceae</taxon>
        <taxon>PACMAD clade</taxon>
        <taxon>Panicoideae</taxon>
        <taxon>Panicodae</taxon>
        <taxon>Paniceae</taxon>
        <taxon>Panicinae</taxon>
        <taxon>Panicum</taxon>
        <taxon>Panicum sect. Panicum</taxon>
    </lineage>
</organism>
<evidence type="ECO:0000313" key="2">
    <source>
        <dbReference type="Proteomes" id="UP000275267"/>
    </source>
</evidence>
<proteinExistence type="predicted"/>
<dbReference type="EMBL" id="PQIB02000014">
    <property type="protein sequence ID" value="RLM70130.1"/>
    <property type="molecule type" value="Genomic_DNA"/>
</dbReference>
<evidence type="ECO:0000313" key="1">
    <source>
        <dbReference type="EMBL" id="RLM70130.1"/>
    </source>
</evidence>
<reference evidence="2" key="1">
    <citation type="journal article" date="2019" name="Nat. Commun.">
        <title>The genome of broomcorn millet.</title>
        <authorList>
            <person name="Zou C."/>
            <person name="Miki D."/>
            <person name="Li D."/>
            <person name="Tang Q."/>
            <person name="Xiao L."/>
            <person name="Rajput S."/>
            <person name="Deng P."/>
            <person name="Jia W."/>
            <person name="Huang R."/>
            <person name="Zhang M."/>
            <person name="Sun Y."/>
            <person name="Hu J."/>
            <person name="Fu X."/>
            <person name="Schnable P.S."/>
            <person name="Li F."/>
            <person name="Zhang H."/>
            <person name="Feng B."/>
            <person name="Zhu X."/>
            <person name="Liu R."/>
            <person name="Schnable J.C."/>
            <person name="Zhu J.-K."/>
            <person name="Zhang H."/>
        </authorList>
    </citation>
    <scope>NUCLEOTIDE SEQUENCE [LARGE SCALE GENOMIC DNA]</scope>
</reference>
<sequence length="98" mass="11310">MRVKQLVTFKMGNKKPVSKGKKEESTTGDWERSKCTRAELLNLVAQGLLQSEEMVQWKPSFRQFVPQEDVDQIVIFEHFVKTGLALPASDFFHGLLYH</sequence>
<keyword evidence="2" id="KW-1185">Reference proteome</keyword>